<evidence type="ECO:0000313" key="2">
    <source>
        <dbReference type="Proteomes" id="UP000812440"/>
    </source>
</evidence>
<name>A0A8T2JFH1_9PIPI</name>
<sequence>MLCTSHYVISKGNNVGIARNRWSDQLNAEQYSVKYHLYGKIPVQCGILLPQVSSIQNTKLIQQFYRYFTMYNNPVVIYVHSNLGCLLLPIPQV</sequence>
<accession>A0A8T2JFH1</accession>
<gene>
    <name evidence="1" type="ORF">GDO86_011205</name>
</gene>
<protein>
    <submittedName>
        <fullName evidence="1">Uncharacterized protein</fullName>
    </submittedName>
</protein>
<reference evidence="1" key="1">
    <citation type="thesis" date="2020" institute="ProQuest LLC" country="789 East Eisenhower Parkway, Ann Arbor, MI, USA">
        <title>Comparative Genomics and Chromosome Evolution.</title>
        <authorList>
            <person name="Mudd A.B."/>
        </authorList>
    </citation>
    <scope>NUCLEOTIDE SEQUENCE</scope>
    <source>
        <strain evidence="1">Female2</strain>
        <tissue evidence="1">Blood</tissue>
    </source>
</reference>
<evidence type="ECO:0000313" key="1">
    <source>
        <dbReference type="EMBL" id="KAG8442318.1"/>
    </source>
</evidence>
<dbReference type="EMBL" id="JAACNH010000005">
    <property type="protein sequence ID" value="KAG8442318.1"/>
    <property type="molecule type" value="Genomic_DNA"/>
</dbReference>
<organism evidence="1 2">
    <name type="scientific">Hymenochirus boettgeri</name>
    <name type="common">Congo dwarf clawed frog</name>
    <dbReference type="NCBI Taxonomy" id="247094"/>
    <lineage>
        <taxon>Eukaryota</taxon>
        <taxon>Metazoa</taxon>
        <taxon>Chordata</taxon>
        <taxon>Craniata</taxon>
        <taxon>Vertebrata</taxon>
        <taxon>Euteleostomi</taxon>
        <taxon>Amphibia</taxon>
        <taxon>Batrachia</taxon>
        <taxon>Anura</taxon>
        <taxon>Pipoidea</taxon>
        <taxon>Pipidae</taxon>
        <taxon>Pipinae</taxon>
        <taxon>Hymenochirus</taxon>
    </lineage>
</organism>
<keyword evidence="2" id="KW-1185">Reference proteome</keyword>
<dbReference type="Proteomes" id="UP000812440">
    <property type="component" value="Chromosome 6"/>
</dbReference>
<comment type="caution">
    <text evidence="1">The sequence shown here is derived from an EMBL/GenBank/DDBJ whole genome shotgun (WGS) entry which is preliminary data.</text>
</comment>
<proteinExistence type="predicted"/>
<dbReference type="AlphaFoldDB" id="A0A8T2JFH1"/>